<gene>
    <name evidence="2" type="ORF">DCC81_17490</name>
</gene>
<dbReference type="Proteomes" id="UP000244450">
    <property type="component" value="Unassembled WGS sequence"/>
</dbReference>
<feature type="chain" id="PRO_5015409214" description="Lipoprotein" evidence="1">
    <location>
        <begin position="22"/>
        <end position="176"/>
    </location>
</feature>
<proteinExistence type="predicted"/>
<dbReference type="RefSeq" id="WP_108687873.1">
    <property type="nucleotide sequence ID" value="NZ_QCYK01000002.1"/>
</dbReference>
<keyword evidence="3" id="KW-1185">Reference proteome</keyword>
<evidence type="ECO:0000313" key="2">
    <source>
        <dbReference type="EMBL" id="PUZ26036.1"/>
    </source>
</evidence>
<dbReference type="EMBL" id="QCYK01000002">
    <property type="protein sequence ID" value="PUZ26036.1"/>
    <property type="molecule type" value="Genomic_DNA"/>
</dbReference>
<name>A0A2T7BIC2_9BACT</name>
<evidence type="ECO:0000313" key="3">
    <source>
        <dbReference type="Proteomes" id="UP000244450"/>
    </source>
</evidence>
<feature type="signal peptide" evidence="1">
    <location>
        <begin position="1"/>
        <end position="21"/>
    </location>
</feature>
<protein>
    <recommendedName>
        <fullName evidence="4">Lipoprotein</fullName>
    </recommendedName>
</protein>
<organism evidence="2 3">
    <name type="scientific">Chitinophaga parva</name>
    <dbReference type="NCBI Taxonomy" id="2169414"/>
    <lineage>
        <taxon>Bacteria</taxon>
        <taxon>Pseudomonadati</taxon>
        <taxon>Bacteroidota</taxon>
        <taxon>Chitinophagia</taxon>
        <taxon>Chitinophagales</taxon>
        <taxon>Chitinophagaceae</taxon>
        <taxon>Chitinophaga</taxon>
    </lineage>
</organism>
<reference evidence="2 3" key="1">
    <citation type="submission" date="2018-04" db="EMBL/GenBank/DDBJ databases">
        <title>Chitinophaga fuyangensis sp. nov., isolated from soil in a chemical factory.</title>
        <authorList>
            <person name="Chen K."/>
        </authorList>
    </citation>
    <scope>NUCLEOTIDE SEQUENCE [LARGE SCALE GENOMIC DNA]</scope>
    <source>
        <strain evidence="2 3">LY-1</strain>
    </source>
</reference>
<comment type="caution">
    <text evidence="2">The sequence shown here is derived from an EMBL/GenBank/DDBJ whole genome shotgun (WGS) entry which is preliminary data.</text>
</comment>
<dbReference type="AlphaFoldDB" id="A0A2T7BIC2"/>
<keyword evidence="1" id="KW-0732">Signal</keyword>
<dbReference type="OrthoDB" id="1191109at2"/>
<dbReference type="PROSITE" id="PS51257">
    <property type="entry name" value="PROKAR_LIPOPROTEIN"/>
    <property type="match status" value="1"/>
</dbReference>
<evidence type="ECO:0000256" key="1">
    <source>
        <dbReference type="SAM" id="SignalP"/>
    </source>
</evidence>
<sequence length="176" mass="20066">MKKYILLFVTGLVFFTACNTATPANYFDYAVLNTNMLDGFENDGLMREMVHPSAKLKEGTKDQTEIMKRKEIVDNKIQYVEQSLEKVKGLKPTDETRDMLAASEALYTYVIPVYKNEYTKMAEAWDNGASPEQVAAMGQAIHDKYGEGYRQRFDKLIALGKAYADKHNIQVQWGNN</sequence>
<evidence type="ECO:0008006" key="4">
    <source>
        <dbReference type="Google" id="ProtNLM"/>
    </source>
</evidence>
<accession>A0A2T7BIC2</accession>